<dbReference type="OrthoDB" id="533508at2759"/>
<evidence type="ECO:0000256" key="9">
    <source>
        <dbReference type="ARBA" id="ARBA00022989"/>
    </source>
</evidence>
<evidence type="ECO:0000256" key="15">
    <source>
        <dbReference type="SAM" id="Phobius"/>
    </source>
</evidence>
<dbReference type="SUPFAM" id="SSF48403">
    <property type="entry name" value="Ankyrin repeat"/>
    <property type="match status" value="1"/>
</dbReference>
<keyword evidence="8" id="KW-0106">Calcium</keyword>
<dbReference type="PROSITE" id="PS50297">
    <property type="entry name" value="ANK_REP_REGION"/>
    <property type="match status" value="3"/>
</dbReference>
<proteinExistence type="predicted"/>
<keyword evidence="2" id="KW-0813">Transport</keyword>
<dbReference type="InterPro" id="IPR002110">
    <property type="entry name" value="Ankyrin_rpt"/>
</dbReference>
<evidence type="ECO:0000256" key="4">
    <source>
        <dbReference type="ARBA" id="ARBA00022568"/>
    </source>
</evidence>
<feature type="region of interest" description="Disordered" evidence="14">
    <location>
        <begin position="85"/>
        <end position="108"/>
    </location>
</feature>
<sequence>MGNINTNVTSGMKAQGDSKSKSLYKYVDLNGGGELVELQKEANRSKQFDKIDEKIRSDEIKGFLYNGGDGMLVDINKLIEYRNRDRGGGGIREKKPGKTVGKSSVSDTVSTGTAATTLSDNDLQMNEIKGKEVKVTDDAEQRNGSVKINSEGAQKKEMCWRLDERGTVGESILHLCLLNATSVHADLAKRLLQVYPKLINDIYVSEEYYGENVLHMAISNEDPAMVKFLLDHGADVHERCCGNFFCPDDQKKTRSDVYDQEWVEVSQETNYDGLYKYVDLNGGGELVELQKEANRSKQFDKIDEKIRSDEIKGFLYNGGDGMLVDINKLIEYRNRDRGGGGIREKKPGKTVGKSSVSDTVSTGTAATTLSDNDLQMNEIKGKEVKVTDDAEQRNGSVKINSEGAQKKEMCWRLDERGTVGESILHLCLLNATSVHADLAKRLLQVYPKLINDIYVSEEYYGENVLHMAISNEDPAMVKFLLDHGADVHERCCGNFFCPDDQKKTRSDVYDQEWVEVSQETNYDGMLYFGEYPLSFAACLGQEECVRLLVAKGADPNLQDTNGNTALHMIVIHDRKNRHRIGKCSSQDMFDLLYNLKDKNKNRIAELHIKNNQGLTPLTLAARLSRKDMYEHILEIEREVYWMYGNVTCANYPLQDIDTIAPDGRINPRSVLREVVYGKLPGHIDMMDGVVANLLDEKWKTFARYRFYRRFLMFFLYYAILVVAFMLRPGADTMPTQGPNGTNITNPCYLGLVRKPEDYARFVFEALTLAGAILYLFLSSRETYHVGIHVFIESLRSAPTKASFLLSCVVIVFLVPGRIACAPGYEDVMAVFAVLLISLYFLFFCRGFKIVGPFVAMIYKMIIGDLLRFFTIYLVFVMGFSQAMYIVYRGTDDPIFSHSTESIMGMIIMSLGEFGDIYDSFDNTLHPIMGKVLFFVYMVLVTVLLVNMLIAMMGNTYTLINSTQKEWLRQKAHIVLVIEQSVTTEERKRQQRIYSQPMGGDRRALVVRWHQSEKEKKELLQLREKHRLQKQSKLARKRDGRILVVSGSTTLNVLEAEQGLVNI</sequence>
<evidence type="ECO:0000256" key="7">
    <source>
        <dbReference type="ARBA" id="ARBA00022737"/>
    </source>
</evidence>
<evidence type="ECO:0000313" key="17">
    <source>
        <dbReference type="Proteomes" id="UP000085678"/>
    </source>
</evidence>
<evidence type="ECO:0000256" key="3">
    <source>
        <dbReference type="ARBA" id="ARBA00022475"/>
    </source>
</evidence>
<dbReference type="AlphaFoldDB" id="A0A1S3IFS8"/>
<keyword evidence="10" id="KW-0406">Ion transport</keyword>
<evidence type="ECO:0000256" key="14">
    <source>
        <dbReference type="SAM" id="MobiDB-lite"/>
    </source>
</evidence>
<dbReference type="Gene3D" id="1.25.40.20">
    <property type="entry name" value="Ankyrin repeat-containing domain"/>
    <property type="match status" value="2"/>
</dbReference>
<accession>A0A1S3IFS8</accession>
<name>A0A1S3IFS8_LINAN</name>
<dbReference type="Pfam" id="PF13606">
    <property type="entry name" value="Ank_3"/>
    <property type="match status" value="2"/>
</dbReference>
<feature type="transmembrane region" description="Helical" evidence="15">
    <location>
        <begin position="758"/>
        <end position="777"/>
    </location>
</feature>
<keyword evidence="13" id="KW-0040">ANK repeat</keyword>
<comment type="subcellular location">
    <subcellularLocation>
        <location evidence="1">Cell membrane</location>
        <topology evidence="1">Multi-pass membrane protein</topology>
    </subcellularLocation>
</comment>
<feature type="repeat" description="ANK" evidence="13">
    <location>
        <begin position="209"/>
        <end position="241"/>
    </location>
</feature>
<dbReference type="PANTHER" id="PTHR10582:SF28">
    <property type="entry name" value="NANCHUNG, ISOFORM B"/>
    <property type="match status" value="1"/>
</dbReference>
<organism evidence="17 18">
    <name type="scientific">Lingula anatina</name>
    <name type="common">Brachiopod</name>
    <name type="synonym">Lingula unguis</name>
    <dbReference type="NCBI Taxonomy" id="7574"/>
    <lineage>
        <taxon>Eukaryota</taxon>
        <taxon>Metazoa</taxon>
        <taxon>Spiralia</taxon>
        <taxon>Lophotrochozoa</taxon>
        <taxon>Brachiopoda</taxon>
        <taxon>Linguliformea</taxon>
        <taxon>Lingulata</taxon>
        <taxon>Lingulida</taxon>
        <taxon>Linguloidea</taxon>
        <taxon>Lingulidae</taxon>
        <taxon>Lingula</taxon>
    </lineage>
</organism>
<reference evidence="18" key="1">
    <citation type="submission" date="2025-08" db="UniProtKB">
        <authorList>
            <consortium name="RefSeq"/>
        </authorList>
    </citation>
    <scope>IDENTIFICATION</scope>
    <source>
        <tissue evidence="18">Gonads</tissue>
    </source>
</reference>
<dbReference type="GO" id="GO:0005886">
    <property type="term" value="C:plasma membrane"/>
    <property type="evidence" value="ECO:0007669"/>
    <property type="project" value="UniProtKB-SubCell"/>
</dbReference>
<evidence type="ECO:0000256" key="11">
    <source>
        <dbReference type="ARBA" id="ARBA00023136"/>
    </source>
</evidence>
<dbReference type="InterPro" id="IPR005821">
    <property type="entry name" value="Ion_trans_dom"/>
</dbReference>
<dbReference type="GeneID" id="106163936"/>
<keyword evidence="4" id="KW-0109">Calcium transport</keyword>
<dbReference type="InterPro" id="IPR036770">
    <property type="entry name" value="Ankyrin_rpt-contain_sf"/>
</dbReference>
<keyword evidence="7" id="KW-0677">Repeat</keyword>
<protein>
    <submittedName>
        <fullName evidence="18">Transient receptor potential cation channel subfamily V member 5</fullName>
    </submittedName>
</protein>
<feature type="region of interest" description="Disordered" evidence="14">
    <location>
        <begin position="337"/>
        <end position="359"/>
    </location>
</feature>
<dbReference type="Proteomes" id="UP000085678">
    <property type="component" value="Unplaced"/>
</dbReference>
<dbReference type="KEGG" id="lak:106163936"/>
<dbReference type="Pfam" id="PF00520">
    <property type="entry name" value="Ion_trans"/>
    <property type="match status" value="1"/>
</dbReference>
<evidence type="ECO:0000256" key="5">
    <source>
        <dbReference type="ARBA" id="ARBA00022673"/>
    </source>
</evidence>
<feature type="transmembrane region" description="Helical" evidence="15">
    <location>
        <begin position="865"/>
        <end position="887"/>
    </location>
</feature>
<keyword evidence="11 15" id="KW-0472">Membrane</keyword>
<feature type="compositionally biased region" description="Basic and acidic residues" evidence="14">
    <location>
        <begin position="337"/>
        <end position="347"/>
    </location>
</feature>
<evidence type="ECO:0000256" key="2">
    <source>
        <dbReference type="ARBA" id="ARBA00022448"/>
    </source>
</evidence>
<feature type="transmembrane region" description="Helical" evidence="15">
    <location>
        <begin position="797"/>
        <end position="815"/>
    </location>
</feature>
<keyword evidence="9 15" id="KW-1133">Transmembrane helix</keyword>
<keyword evidence="12" id="KW-0407">Ion channel</keyword>
<feature type="transmembrane region" description="Helical" evidence="15">
    <location>
        <begin position="827"/>
        <end position="844"/>
    </location>
</feature>
<evidence type="ECO:0000256" key="1">
    <source>
        <dbReference type="ARBA" id="ARBA00004651"/>
    </source>
</evidence>
<evidence type="ECO:0000256" key="6">
    <source>
        <dbReference type="ARBA" id="ARBA00022692"/>
    </source>
</evidence>
<feature type="repeat" description="ANK" evidence="13">
    <location>
        <begin position="460"/>
        <end position="492"/>
    </location>
</feature>
<keyword evidence="6 15" id="KW-0812">Transmembrane</keyword>
<evidence type="ECO:0000256" key="10">
    <source>
        <dbReference type="ARBA" id="ARBA00023065"/>
    </source>
</evidence>
<dbReference type="PROSITE" id="PS50088">
    <property type="entry name" value="ANK_REPEAT"/>
    <property type="match status" value="3"/>
</dbReference>
<evidence type="ECO:0000313" key="18">
    <source>
        <dbReference type="RefSeq" id="XP_013397110.1"/>
    </source>
</evidence>
<feature type="transmembrane region" description="Helical" evidence="15">
    <location>
        <begin position="706"/>
        <end position="726"/>
    </location>
</feature>
<dbReference type="InParanoid" id="A0A1S3IFS8"/>
<dbReference type="FunFam" id="1.25.40.20:FF:000181">
    <property type="entry name" value="Nanchung, isoform A"/>
    <property type="match status" value="1"/>
</dbReference>
<feature type="transmembrane region" description="Helical" evidence="15">
    <location>
        <begin position="933"/>
        <end position="959"/>
    </location>
</feature>
<dbReference type="GO" id="GO:0005262">
    <property type="term" value="F:calcium channel activity"/>
    <property type="evidence" value="ECO:0007669"/>
    <property type="project" value="UniProtKB-KW"/>
</dbReference>
<dbReference type="PANTHER" id="PTHR10582">
    <property type="entry name" value="TRANSIENT RECEPTOR POTENTIAL ION CHANNEL PROTEIN"/>
    <property type="match status" value="1"/>
</dbReference>
<evidence type="ECO:0000256" key="12">
    <source>
        <dbReference type="ARBA" id="ARBA00023303"/>
    </source>
</evidence>
<keyword evidence="3" id="KW-1003">Cell membrane</keyword>
<gene>
    <name evidence="18" type="primary">LOC106163936</name>
</gene>
<feature type="repeat" description="ANK" evidence="13">
    <location>
        <begin position="528"/>
        <end position="560"/>
    </location>
</feature>
<dbReference type="InterPro" id="IPR024862">
    <property type="entry name" value="TRPV"/>
</dbReference>
<feature type="domain" description="Ion transport" evidence="16">
    <location>
        <begin position="706"/>
        <end position="963"/>
    </location>
</feature>
<evidence type="ECO:0000256" key="13">
    <source>
        <dbReference type="PROSITE-ProRule" id="PRU00023"/>
    </source>
</evidence>
<keyword evidence="17" id="KW-1185">Reference proteome</keyword>
<dbReference type="SMART" id="SM00248">
    <property type="entry name" value="ANK"/>
    <property type="match status" value="7"/>
</dbReference>
<keyword evidence="18" id="KW-0675">Receptor</keyword>
<dbReference type="Pfam" id="PF12796">
    <property type="entry name" value="Ank_2"/>
    <property type="match status" value="1"/>
</dbReference>
<keyword evidence="5" id="KW-0107">Calcium channel</keyword>
<dbReference type="RefSeq" id="XP_013397110.1">
    <property type="nucleotide sequence ID" value="XM_013541656.1"/>
</dbReference>
<dbReference type="GO" id="GO:0098703">
    <property type="term" value="P:calcium ion import across plasma membrane"/>
    <property type="evidence" value="ECO:0007669"/>
    <property type="project" value="TreeGrafter"/>
</dbReference>
<dbReference type="FunCoup" id="A0A1S3IFS8">
    <property type="interactions" value="7"/>
</dbReference>
<evidence type="ECO:0000259" key="16">
    <source>
        <dbReference type="Pfam" id="PF00520"/>
    </source>
</evidence>
<feature type="compositionally biased region" description="Basic and acidic residues" evidence="14">
    <location>
        <begin position="85"/>
        <end position="96"/>
    </location>
</feature>
<evidence type="ECO:0000256" key="8">
    <source>
        <dbReference type="ARBA" id="ARBA00022837"/>
    </source>
</evidence>